<dbReference type="InterPro" id="IPR016169">
    <property type="entry name" value="FAD-bd_PCMH_sub2"/>
</dbReference>
<dbReference type="GO" id="GO:0016491">
    <property type="term" value="F:oxidoreductase activity"/>
    <property type="evidence" value="ECO:0007669"/>
    <property type="project" value="UniProtKB-KW"/>
</dbReference>
<evidence type="ECO:0000256" key="4">
    <source>
        <dbReference type="ARBA" id="ARBA00023002"/>
    </source>
</evidence>
<dbReference type="InterPro" id="IPR016166">
    <property type="entry name" value="FAD-bd_PCMH"/>
</dbReference>
<dbReference type="PANTHER" id="PTHR42973:SF13">
    <property type="entry name" value="FAD-BINDING PCMH-TYPE DOMAIN-CONTAINING PROTEIN"/>
    <property type="match status" value="1"/>
</dbReference>
<evidence type="ECO:0000256" key="2">
    <source>
        <dbReference type="ARBA" id="ARBA00022630"/>
    </source>
</evidence>
<dbReference type="GO" id="GO:0071949">
    <property type="term" value="F:FAD binding"/>
    <property type="evidence" value="ECO:0007669"/>
    <property type="project" value="InterPro"/>
</dbReference>
<dbReference type="AlphaFoldDB" id="A0A1Q5SWI3"/>
<dbReference type="PROSITE" id="PS51387">
    <property type="entry name" value="FAD_PCMH"/>
    <property type="match status" value="1"/>
</dbReference>
<evidence type="ECO:0000256" key="3">
    <source>
        <dbReference type="ARBA" id="ARBA00022827"/>
    </source>
</evidence>
<feature type="signal peptide" evidence="5">
    <location>
        <begin position="1"/>
        <end position="23"/>
    </location>
</feature>
<dbReference type="STRING" id="1316194.A0A1Q5SWI3"/>
<dbReference type="Proteomes" id="UP000186955">
    <property type="component" value="Unassembled WGS sequence"/>
</dbReference>
<evidence type="ECO:0000313" key="7">
    <source>
        <dbReference type="EMBL" id="OKO92310.1"/>
    </source>
</evidence>
<gene>
    <name evidence="7" type="ORF">PENSUB_12872</name>
</gene>
<evidence type="ECO:0000256" key="1">
    <source>
        <dbReference type="ARBA" id="ARBA00005466"/>
    </source>
</evidence>
<dbReference type="InterPro" id="IPR050416">
    <property type="entry name" value="FAD-linked_Oxidoreductase"/>
</dbReference>
<dbReference type="Gene3D" id="3.30.465.10">
    <property type="match status" value="1"/>
</dbReference>
<protein>
    <submittedName>
        <fullName evidence="7">Bifunctional solanapyrone synthase</fullName>
    </submittedName>
</protein>
<accession>A0A1Q5SWI3</accession>
<keyword evidence="3" id="KW-0274">FAD</keyword>
<dbReference type="SUPFAM" id="SSF56176">
    <property type="entry name" value="FAD-binding/transporter-associated domain-like"/>
    <property type="match status" value="1"/>
</dbReference>
<dbReference type="Pfam" id="PF01565">
    <property type="entry name" value="FAD_binding_4"/>
    <property type="match status" value="1"/>
</dbReference>
<keyword evidence="4" id="KW-0560">Oxidoreductase</keyword>
<evidence type="ECO:0000313" key="8">
    <source>
        <dbReference type="Proteomes" id="UP000186955"/>
    </source>
</evidence>
<comment type="caution">
    <text evidence="7">The sequence shown here is derived from an EMBL/GenBank/DDBJ whole genome shotgun (WGS) entry which is preliminary data.</text>
</comment>
<dbReference type="PANTHER" id="PTHR42973">
    <property type="entry name" value="BINDING OXIDOREDUCTASE, PUTATIVE (AFU_ORTHOLOGUE AFUA_1G17690)-RELATED"/>
    <property type="match status" value="1"/>
</dbReference>
<keyword evidence="2" id="KW-0285">Flavoprotein</keyword>
<reference evidence="7 8" key="1">
    <citation type="submission" date="2016-10" db="EMBL/GenBank/DDBJ databases">
        <title>Genome sequence of the ascomycete fungus Penicillium subrubescens.</title>
        <authorList>
            <person name="De Vries R.P."/>
            <person name="Peng M."/>
            <person name="Dilokpimol A."/>
            <person name="Hilden K."/>
            <person name="Makela M.R."/>
            <person name="Grigoriev I."/>
            <person name="Riley R."/>
            <person name="Granchi Z."/>
        </authorList>
    </citation>
    <scope>NUCLEOTIDE SEQUENCE [LARGE SCALE GENOMIC DNA]</scope>
    <source>
        <strain evidence="7 8">CBS 132785</strain>
    </source>
</reference>
<dbReference type="InterPro" id="IPR036318">
    <property type="entry name" value="FAD-bd_PCMH-like_sf"/>
</dbReference>
<feature type="chain" id="PRO_5013157776" evidence="5">
    <location>
        <begin position="24"/>
        <end position="516"/>
    </location>
</feature>
<feature type="domain" description="FAD-binding PCMH-type" evidence="6">
    <location>
        <begin position="57"/>
        <end position="248"/>
    </location>
</feature>
<proteinExistence type="inferred from homology"/>
<name>A0A1Q5SWI3_9EURO</name>
<evidence type="ECO:0000256" key="5">
    <source>
        <dbReference type="SAM" id="SignalP"/>
    </source>
</evidence>
<comment type="similarity">
    <text evidence="1">Belongs to the oxygen-dependent FAD-linked oxidoreductase family.</text>
</comment>
<keyword evidence="5" id="KW-0732">Signal</keyword>
<keyword evidence="8" id="KW-1185">Reference proteome</keyword>
<dbReference type="EMBL" id="MNBE01000742">
    <property type="protein sequence ID" value="OKO92310.1"/>
    <property type="molecule type" value="Genomic_DNA"/>
</dbReference>
<dbReference type="InterPro" id="IPR006094">
    <property type="entry name" value="Oxid_FAD_bind_N"/>
</dbReference>
<evidence type="ECO:0000259" key="6">
    <source>
        <dbReference type="PROSITE" id="PS51387"/>
    </source>
</evidence>
<sequence length="516" mass="56406">MPSSLGWRALALSLATIAPLVRADICSTLAAGGIDIEYPLSLDYSSDLTKYWSAACGDLKPTCIAAPSSAAEMAQVIKELHNVETLFAVKSGGHMPNNGFASIQDGLLVSTKNLDQVFYNPDDETAIIGPGLSWEEAQKGLEGTGRAVVGGRLGGVGIGGYMLGCMLSFRGIVRSMSITDGFHAGGMSFLSTQYGWAANNVVNFEVVLANGTVVNANAKENTDLFASLKGGGNNFGVVTAYTMQTHPIGKVWGGNYVFTADQTPKVLTALRNFADDYPDDKAAIILTSEHGALIDFWIMFLFYDGPEPPAGVFDEFTAIPHTSTTKTWDTYYDLLKNNDFFILHGQRYTIATETTPVPNSTVGTAPLQEYYDHWFDVTNSVLEVTGVLGSIAFQPVPKTFSEKAKARGGDLLNVPTDTNYIFIELDFSYALSLDDDKIDQANQNLYQGLDNLVQKNIDKGLLPDVYRPLFMNDLYFRQDYWGRIDPASKKSALEARLRYDPDGFFQKRTSGGWRLN</sequence>
<organism evidence="7 8">
    <name type="scientific">Penicillium subrubescens</name>
    <dbReference type="NCBI Taxonomy" id="1316194"/>
    <lineage>
        <taxon>Eukaryota</taxon>
        <taxon>Fungi</taxon>
        <taxon>Dikarya</taxon>
        <taxon>Ascomycota</taxon>
        <taxon>Pezizomycotina</taxon>
        <taxon>Eurotiomycetes</taxon>
        <taxon>Eurotiomycetidae</taxon>
        <taxon>Eurotiales</taxon>
        <taxon>Aspergillaceae</taxon>
        <taxon>Penicillium</taxon>
    </lineage>
</organism>